<keyword evidence="1" id="KW-1133">Transmembrane helix</keyword>
<dbReference type="OrthoDB" id="222560at2157"/>
<evidence type="ECO:0000256" key="1">
    <source>
        <dbReference type="SAM" id="Phobius"/>
    </source>
</evidence>
<proteinExistence type="predicted"/>
<evidence type="ECO:0000313" key="3">
    <source>
        <dbReference type="Proteomes" id="UP000466535"/>
    </source>
</evidence>
<organism evidence="2 3">
    <name type="scientific">Halovenus carboxidivorans</name>
    <dbReference type="NCBI Taxonomy" id="2692199"/>
    <lineage>
        <taxon>Archaea</taxon>
        <taxon>Methanobacteriati</taxon>
        <taxon>Methanobacteriota</taxon>
        <taxon>Stenosarchaea group</taxon>
        <taxon>Halobacteria</taxon>
        <taxon>Halobacteriales</taxon>
        <taxon>Haloarculaceae</taxon>
        <taxon>Halovenus</taxon>
    </lineage>
</organism>
<dbReference type="EMBL" id="WUUT01000009">
    <property type="protein sequence ID" value="MXR53140.1"/>
    <property type="molecule type" value="Genomic_DNA"/>
</dbReference>
<accession>A0A6B0TDX9</accession>
<dbReference type="Pfam" id="PF11667">
    <property type="entry name" value="DUF3267"/>
    <property type="match status" value="1"/>
</dbReference>
<evidence type="ECO:0000313" key="2">
    <source>
        <dbReference type="EMBL" id="MXR53140.1"/>
    </source>
</evidence>
<dbReference type="InterPro" id="IPR021683">
    <property type="entry name" value="DUF3267"/>
</dbReference>
<evidence type="ECO:0008006" key="4">
    <source>
        <dbReference type="Google" id="ProtNLM"/>
    </source>
</evidence>
<comment type="caution">
    <text evidence="2">The sequence shown here is derived from an EMBL/GenBank/DDBJ whole genome shotgun (WGS) entry which is preliminary data.</text>
</comment>
<reference evidence="2 3" key="1">
    <citation type="submission" date="2019-12" db="EMBL/GenBank/DDBJ databases">
        <title>Isolation and characterization of three novel carbon monoxide-oxidizing members of Halobacteria from salione crusts and soils.</title>
        <authorList>
            <person name="Myers M.R."/>
            <person name="King G.M."/>
        </authorList>
    </citation>
    <scope>NUCLEOTIDE SEQUENCE [LARGE SCALE GENOMIC DNA]</scope>
    <source>
        <strain evidence="2 3">WSH3</strain>
    </source>
</reference>
<dbReference type="Proteomes" id="UP000466535">
    <property type="component" value="Unassembled WGS sequence"/>
</dbReference>
<feature type="transmembrane region" description="Helical" evidence="1">
    <location>
        <begin position="61"/>
        <end position="81"/>
    </location>
</feature>
<protein>
    <recommendedName>
        <fullName evidence="4">DUF3267 domain-containing protein</fullName>
    </recommendedName>
</protein>
<keyword evidence="1" id="KW-0812">Transmembrane</keyword>
<dbReference type="RefSeq" id="WP_159765496.1">
    <property type="nucleotide sequence ID" value="NZ_WUUT01000009.1"/>
</dbReference>
<dbReference type="AlphaFoldDB" id="A0A6B0TDX9"/>
<name>A0A6B0TDX9_9EURY</name>
<sequence length="135" mass="14727">MRWVRNLWLPPLAGLVLTVLFHEGTHGLAYRYFGYDIEYGVSWNGFYTAAPGQLHGKLESIAIAAAPLVLVTPVGVAYLFAPIQPLAQVGLYLLVLNTAGSIADLEQIGRLLALPRETLLCDGDQTYIYLPVEAA</sequence>
<keyword evidence="3" id="KW-1185">Reference proteome</keyword>
<gene>
    <name evidence="2" type="ORF">GRX03_16220</name>
</gene>
<keyword evidence="1" id="KW-0472">Membrane</keyword>